<dbReference type="AlphaFoldDB" id="A0A9P8APZ2"/>
<gene>
    <name evidence="2" type="ORF">BT62DRAFT_1009350</name>
</gene>
<comment type="caution">
    <text evidence="2">The sequence shown here is derived from an EMBL/GenBank/DDBJ whole genome shotgun (WGS) entry which is preliminary data.</text>
</comment>
<protein>
    <submittedName>
        <fullName evidence="2">Uncharacterized protein</fullName>
    </submittedName>
</protein>
<evidence type="ECO:0000313" key="3">
    <source>
        <dbReference type="Proteomes" id="UP000812287"/>
    </source>
</evidence>
<feature type="region of interest" description="Disordered" evidence="1">
    <location>
        <begin position="52"/>
        <end position="100"/>
    </location>
</feature>
<name>A0A9P8APZ2_9AGAR</name>
<organism evidence="2 3">
    <name type="scientific">Guyanagaster necrorhizus</name>
    <dbReference type="NCBI Taxonomy" id="856835"/>
    <lineage>
        <taxon>Eukaryota</taxon>
        <taxon>Fungi</taxon>
        <taxon>Dikarya</taxon>
        <taxon>Basidiomycota</taxon>
        <taxon>Agaricomycotina</taxon>
        <taxon>Agaricomycetes</taxon>
        <taxon>Agaricomycetidae</taxon>
        <taxon>Agaricales</taxon>
        <taxon>Marasmiineae</taxon>
        <taxon>Physalacriaceae</taxon>
        <taxon>Guyanagaster</taxon>
    </lineage>
</organism>
<proteinExistence type="predicted"/>
<dbReference type="Proteomes" id="UP000812287">
    <property type="component" value="Unassembled WGS sequence"/>
</dbReference>
<feature type="compositionally biased region" description="Basic and acidic residues" evidence="1">
    <location>
        <begin position="87"/>
        <end position="100"/>
    </location>
</feature>
<evidence type="ECO:0000256" key="1">
    <source>
        <dbReference type="SAM" id="MobiDB-lite"/>
    </source>
</evidence>
<dbReference type="EMBL" id="MU250545">
    <property type="protein sequence ID" value="KAG7443524.1"/>
    <property type="molecule type" value="Genomic_DNA"/>
</dbReference>
<feature type="compositionally biased region" description="Acidic residues" evidence="1">
    <location>
        <begin position="54"/>
        <end position="64"/>
    </location>
</feature>
<dbReference type="RefSeq" id="XP_043037024.1">
    <property type="nucleotide sequence ID" value="XM_043177545.1"/>
</dbReference>
<dbReference type="GeneID" id="66099832"/>
<sequence>MTPTSVADPLLSMKIHQVLQLLVQAPSQGSKVMIQLGKAGSFYDLPTISLFKEEGDDEDTEETESSNPPHPGRGFMYETTDEEELEQEIKKVRTQEYQEH</sequence>
<reference evidence="2" key="1">
    <citation type="submission" date="2020-11" db="EMBL/GenBank/DDBJ databases">
        <title>Adaptations for nitrogen fixation in a non-lichenized fungal sporocarp promotes dispersal by wood-feeding termites.</title>
        <authorList>
            <consortium name="DOE Joint Genome Institute"/>
            <person name="Koch R.A."/>
            <person name="Yoon G."/>
            <person name="Arayal U."/>
            <person name="Lail K."/>
            <person name="Amirebrahimi M."/>
            <person name="Labutti K."/>
            <person name="Lipzen A."/>
            <person name="Riley R."/>
            <person name="Barry K."/>
            <person name="Henrissat B."/>
            <person name="Grigoriev I.V."/>
            <person name="Herr J.R."/>
            <person name="Aime M.C."/>
        </authorList>
    </citation>
    <scope>NUCLEOTIDE SEQUENCE</scope>
    <source>
        <strain evidence="2">MCA 3950</strain>
    </source>
</reference>
<evidence type="ECO:0000313" key="2">
    <source>
        <dbReference type="EMBL" id="KAG7443524.1"/>
    </source>
</evidence>
<keyword evidence="3" id="KW-1185">Reference proteome</keyword>
<accession>A0A9P8APZ2</accession>